<evidence type="ECO:0000259" key="15">
    <source>
        <dbReference type="Pfam" id="PF04815"/>
    </source>
</evidence>
<dbReference type="OrthoDB" id="49016at2759"/>
<evidence type="ECO:0000256" key="12">
    <source>
        <dbReference type="SAM" id="MobiDB-lite"/>
    </source>
</evidence>
<feature type="compositionally biased region" description="Polar residues" evidence="12">
    <location>
        <begin position="370"/>
        <end position="398"/>
    </location>
</feature>
<feature type="region of interest" description="Disordered" evidence="12">
    <location>
        <begin position="116"/>
        <end position="149"/>
    </location>
</feature>
<feature type="compositionally biased region" description="Polar residues" evidence="12">
    <location>
        <begin position="49"/>
        <end position="62"/>
    </location>
</feature>
<feature type="region of interest" description="Disordered" evidence="12">
    <location>
        <begin position="1"/>
        <end position="63"/>
    </location>
</feature>
<feature type="compositionally biased region" description="Low complexity" evidence="12">
    <location>
        <begin position="1"/>
        <end position="14"/>
    </location>
</feature>
<dbReference type="InterPro" id="IPR006900">
    <property type="entry name" value="Sec23/24_helical_dom"/>
</dbReference>
<evidence type="ECO:0000256" key="1">
    <source>
        <dbReference type="ARBA" id="ARBA00004299"/>
    </source>
</evidence>
<feature type="compositionally biased region" description="Polar residues" evidence="12">
    <location>
        <begin position="248"/>
        <end position="270"/>
    </location>
</feature>
<dbReference type="GO" id="GO:0030127">
    <property type="term" value="C:COPII vesicle coat"/>
    <property type="evidence" value="ECO:0007669"/>
    <property type="project" value="InterPro"/>
</dbReference>
<dbReference type="InterPro" id="IPR006895">
    <property type="entry name" value="Znf_Sec23_Sec24"/>
</dbReference>
<dbReference type="GO" id="GO:0006886">
    <property type="term" value="P:intracellular protein transport"/>
    <property type="evidence" value="ECO:0007669"/>
    <property type="project" value="InterPro"/>
</dbReference>
<dbReference type="InterPro" id="IPR036175">
    <property type="entry name" value="Sec23/24_helical_dom_sf"/>
</dbReference>
<evidence type="ECO:0000313" key="17">
    <source>
        <dbReference type="EMBL" id="OQV24760.1"/>
    </source>
</evidence>
<sequence length="1237" mass="135124">MMPNNAGNGPQNGLQNGGGGGNLVNSFQKLNVTPNAAANSSPALPTFRPPQTGNLLNGNQPAGSVRATMPAMPVMPRMPVFSATAAANNGPLHSSASQPLIHPSFAPPAVPVYARPTGTGPGSVMGSSNSQPNLLGQQASVGQSANQASSLYGNQPEVQYINQAAASHVNPTPTQSINQAPAHVANRSTSSSSPAAIGMASQGYQQQQPASNGYISHSSGQMSSQLPYQQAYPASQQSAGTAGQQPSVQQYPTSYAPSQPMTTTPTQFAGSASAFPTPPSTYTTPYQNVPLNAPQSLAQTSQPLPQSLQPGQQPAATSYNTPYQGPGFALQNAGAYSAPASPYYAQQAPQSGLPTPGPYAQQQLQQQPQSMGNQYAPQVHSYQSTAPNGAVQNFTMPNASGYGGPSGLGGGSQLGQNQQSQHHAIGGRLVNLLQSRRILPTDGVEVPTPEARHAFNDVNCSPDIFRCTMNLIPNTKSLLEKSRLPLAILIHPYRDLSNLQVLSVNTIVRCRSCRSYINPFVTFIDQYKWRCNLCDRSNDLPQEFFHDPITRTVGDPSRRPEIRSATIEYIAPSEYALRPPQPAIYVFLLDVCFNAVEVRYLDAFRERLLAVLDRLPGDARTQVAFIAYDSSLHFFQLDNNDWKMLTVADIDDVFIPSTEGILVRLHESMDAVRDLIARLPEIFKGQRDTHSCMGAAIQIAHRLLLPTGGRITVMQTCLPTLGPGALKAREDPNLRAAREVKFLEPATDFYKTLALECSSNQVAVDLFLLAGQYADLTTISGIARYSGGVIHYYPTFNSVSNPVQLGRFENDFTRYLTRKIGFESVMRVRCTNGMSLTNFHGNFFVRSIDLLSLPNINPDSGFAVQIKMDETLTHPGSVCFQAALLYTSSKGERRIRVHTLSVPVSDNLNDIFASADQQAIACIVGKIAAERAFTHPLGDVRDGIVLSCEDALRAYTQIVRPQAGQLLAPHSLRLLPLFTHALLNCTGLRTGVSTTLDQRTYSLLQLKAAPLIEEMMTIYPRLYAVHNIQHAQENESGGLILDQLHLSYENIERGGVYLLEGPFQMILYVTEAVSREFCQDVLGVSGYDRIQDRSTGLPVLETEASEKLRAFIGERYRERPLHPILEITKETGKEKLMFIQYLYDDRSESMQQSYYEFLSNLFQKRVSFFLTTNKLGTPKRHTFQGSLFLVLSTRQELVFARCSFRCVLSELSVSADNLPSIGKVFSVAPLFLPSLRT</sequence>
<dbReference type="GO" id="GO:0008270">
    <property type="term" value="F:zinc ion binding"/>
    <property type="evidence" value="ECO:0007669"/>
    <property type="project" value="InterPro"/>
</dbReference>
<dbReference type="PANTHER" id="PTHR13803">
    <property type="entry name" value="SEC24-RELATED PROTEIN"/>
    <property type="match status" value="1"/>
</dbReference>
<evidence type="ECO:0000256" key="8">
    <source>
        <dbReference type="ARBA" id="ARBA00022927"/>
    </source>
</evidence>
<evidence type="ECO:0000256" key="3">
    <source>
        <dbReference type="ARBA" id="ARBA00004397"/>
    </source>
</evidence>
<accession>A0A1W0XBG2</accession>
<dbReference type="GO" id="GO:0090110">
    <property type="term" value="P:COPII-coated vesicle cargo loading"/>
    <property type="evidence" value="ECO:0007669"/>
    <property type="project" value="TreeGrafter"/>
</dbReference>
<dbReference type="Proteomes" id="UP000192578">
    <property type="component" value="Unassembled WGS sequence"/>
</dbReference>
<keyword evidence="11" id="KW-0968">Cytoplasmic vesicle</keyword>
<dbReference type="InterPro" id="IPR006896">
    <property type="entry name" value="Sec23/24_trunk_dom"/>
</dbReference>
<feature type="compositionally biased region" description="Low complexity" evidence="12">
    <location>
        <begin position="227"/>
        <end position="247"/>
    </location>
</feature>
<dbReference type="InterPro" id="IPR036465">
    <property type="entry name" value="vWFA_dom_sf"/>
</dbReference>
<dbReference type="InterPro" id="IPR036180">
    <property type="entry name" value="Gelsolin-like_dom_sf"/>
</dbReference>
<comment type="subcellular location">
    <subcellularLocation>
        <location evidence="1">Cytoplasmic vesicle</location>
        <location evidence="1">COPII-coated vesicle membrane</location>
        <topology evidence="1">Peripheral membrane protein</topology>
        <orientation evidence="1">Cytoplasmic side</orientation>
    </subcellularLocation>
    <subcellularLocation>
        <location evidence="3">Endoplasmic reticulum membrane</location>
        <topology evidence="3">Peripheral membrane protein</topology>
        <orientation evidence="3">Cytoplasmic side</orientation>
    </subcellularLocation>
    <subcellularLocation>
        <location evidence="2">Golgi apparatus membrane</location>
    </subcellularLocation>
</comment>
<feature type="compositionally biased region" description="Polar residues" evidence="12">
    <location>
        <begin position="202"/>
        <end position="226"/>
    </location>
</feature>
<feature type="region of interest" description="Disordered" evidence="12">
    <location>
        <begin position="345"/>
        <end position="421"/>
    </location>
</feature>
<feature type="domain" description="Sec23/Sec24 helical" evidence="15">
    <location>
        <begin position="916"/>
        <end position="1011"/>
    </location>
</feature>
<feature type="compositionally biased region" description="Low complexity" evidence="12">
    <location>
        <begin position="294"/>
        <end position="316"/>
    </location>
</feature>
<dbReference type="Gene3D" id="2.60.40.1670">
    <property type="entry name" value="beta-sandwich domain of Sec23/24"/>
    <property type="match status" value="1"/>
</dbReference>
<protein>
    <submittedName>
        <fullName evidence="17">Protein transport protein Sec24B</fullName>
    </submittedName>
</protein>
<keyword evidence="9" id="KW-0333">Golgi apparatus</keyword>
<keyword evidence="7" id="KW-0931">ER-Golgi transport</keyword>
<dbReference type="PANTHER" id="PTHR13803:SF39">
    <property type="entry name" value="SECRETORY 24AB, ISOFORM A"/>
    <property type="match status" value="1"/>
</dbReference>
<feature type="domain" description="Sec23/Sec24 trunk" evidence="14">
    <location>
        <begin position="580"/>
        <end position="816"/>
    </location>
</feature>
<feature type="domain" description="Sec23/Sec24 beta-sandwich" evidence="16">
    <location>
        <begin position="821"/>
        <end position="905"/>
    </location>
</feature>
<evidence type="ECO:0000256" key="6">
    <source>
        <dbReference type="ARBA" id="ARBA00022824"/>
    </source>
</evidence>
<evidence type="ECO:0000256" key="5">
    <source>
        <dbReference type="ARBA" id="ARBA00022448"/>
    </source>
</evidence>
<evidence type="ECO:0000256" key="4">
    <source>
        <dbReference type="ARBA" id="ARBA00008334"/>
    </source>
</evidence>
<dbReference type="Pfam" id="PF04810">
    <property type="entry name" value="zf-Sec23_Sec24"/>
    <property type="match status" value="1"/>
</dbReference>
<dbReference type="GO" id="GO:0070971">
    <property type="term" value="C:endoplasmic reticulum exit site"/>
    <property type="evidence" value="ECO:0007669"/>
    <property type="project" value="TreeGrafter"/>
</dbReference>
<dbReference type="SUPFAM" id="SSF81811">
    <property type="entry name" value="Helical domain of Sec23/24"/>
    <property type="match status" value="1"/>
</dbReference>
<keyword evidence="18" id="KW-1185">Reference proteome</keyword>
<name>A0A1W0XBG2_HYPEX</name>
<evidence type="ECO:0000313" key="18">
    <source>
        <dbReference type="Proteomes" id="UP000192578"/>
    </source>
</evidence>
<evidence type="ECO:0000256" key="9">
    <source>
        <dbReference type="ARBA" id="ARBA00023034"/>
    </source>
</evidence>
<dbReference type="Gene3D" id="3.40.50.410">
    <property type="entry name" value="von Willebrand factor, type A domain"/>
    <property type="match status" value="1"/>
</dbReference>
<dbReference type="Pfam" id="PF04815">
    <property type="entry name" value="Sec23_helical"/>
    <property type="match status" value="1"/>
</dbReference>
<feature type="compositionally biased region" description="Gly residues" evidence="12">
    <location>
        <begin position="401"/>
        <end position="413"/>
    </location>
</feature>
<feature type="region of interest" description="Disordered" evidence="12">
    <location>
        <begin position="169"/>
        <end position="324"/>
    </location>
</feature>
<gene>
    <name evidence="17" type="ORF">BV898_01351</name>
</gene>
<dbReference type="GO" id="GO:0005789">
    <property type="term" value="C:endoplasmic reticulum membrane"/>
    <property type="evidence" value="ECO:0007669"/>
    <property type="project" value="UniProtKB-SubCell"/>
</dbReference>
<dbReference type="AlphaFoldDB" id="A0A1W0XBG2"/>
<evidence type="ECO:0000259" key="16">
    <source>
        <dbReference type="Pfam" id="PF08033"/>
    </source>
</evidence>
<dbReference type="InterPro" id="IPR029006">
    <property type="entry name" value="ADF-H/Gelsolin-like_dom_sf"/>
</dbReference>
<feature type="compositionally biased region" description="Low complexity" evidence="12">
    <location>
        <begin position="34"/>
        <end position="43"/>
    </location>
</feature>
<dbReference type="SUPFAM" id="SSF81995">
    <property type="entry name" value="beta-sandwich domain of Sec23/24"/>
    <property type="match status" value="1"/>
</dbReference>
<feature type="compositionally biased region" description="Polar residues" evidence="12">
    <location>
        <begin position="24"/>
        <end position="33"/>
    </location>
</feature>
<comment type="similarity">
    <text evidence="4">Belongs to the SEC23/SEC24 family. SEC24 subfamily.</text>
</comment>
<evidence type="ECO:0000256" key="11">
    <source>
        <dbReference type="ARBA" id="ARBA00023329"/>
    </source>
</evidence>
<dbReference type="InterPro" id="IPR036174">
    <property type="entry name" value="Znf_Sec23_Sec24_sf"/>
</dbReference>
<evidence type="ECO:0000259" key="14">
    <source>
        <dbReference type="Pfam" id="PF04811"/>
    </source>
</evidence>
<keyword evidence="8" id="KW-0653">Protein transport</keyword>
<evidence type="ECO:0000256" key="2">
    <source>
        <dbReference type="ARBA" id="ARBA00004394"/>
    </source>
</evidence>
<keyword evidence="10" id="KW-0472">Membrane</keyword>
<reference evidence="18" key="1">
    <citation type="submission" date="2017-01" db="EMBL/GenBank/DDBJ databases">
        <title>Comparative genomics of anhydrobiosis in the tardigrade Hypsibius dujardini.</title>
        <authorList>
            <person name="Yoshida Y."/>
            <person name="Koutsovoulos G."/>
            <person name="Laetsch D."/>
            <person name="Stevens L."/>
            <person name="Kumar S."/>
            <person name="Horikawa D."/>
            <person name="Ishino K."/>
            <person name="Komine S."/>
            <person name="Tomita M."/>
            <person name="Blaxter M."/>
            <person name="Arakawa K."/>
        </authorList>
    </citation>
    <scope>NUCLEOTIDE SEQUENCE [LARGE SCALE GENOMIC DNA]</scope>
    <source>
        <strain evidence="18">Z151</strain>
    </source>
</reference>
<dbReference type="InterPro" id="IPR050550">
    <property type="entry name" value="SEC23_SEC24_subfamily"/>
</dbReference>
<evidence type="ECO:0000256" key="10">
    <source>
        <dbReference type="ARBA" id="ARBA00023136"/>
    </source>
</evidence>
<keyword evidence="5" id="KW-0813">Transport</keyword>
<feature type="domain" description="Zinc finger Sec23/Sec24-type" evidence="13">
    <location>
        <begin position="507"/>
        <end position="544"/>
    </location>
</feature>
<evidence type="ECO:0000256" key="7">
    <source>
        <dbReference type="ARBA" id="ARBA00022892"/>
    </source>
</evidence>
<feature type="compositionally biased region" description="Polar residues" evidence="12">
    <location>
        <begin position="169"/>
        <end position="179"/>
    </location>
</feature>
<dbReference type="Gene3D" id="3.40.20.10">
    <property type="entry name" value="Severin"/>
    <property type="match status" value="1"/>
</dbReference>
<organism evidence="17 18">
    <name type="scientific">Hypsibius exemplaris</name>
    <name type="common">Freshwater tardigrade</name>
    <dbReference type="NCBI Taxonomy" id="2072580"/>
    <lineage>
        <taxon>Eukaryota</taxon>
        <taxon>Metazoa</taxon>
        <taxon>Ecdysozoa</taxon>
        <taxon>Tardigrada</taxon>
        <taxon>Eutardigrada</taxon>
        <taxon>Parachela</taxon>
        <taxon>Hypsibioidea</taxon>
        <taxon>Hypsibiidae</taxon>
        <taxon>Hypsibius</taxon>
    </lineage>
</organism>
<dbReference type="Gene3D" id="1.20.120.730">
    <property type="entry name" value="Sec23/Sec24 helical domain"/>
    <property type="match status" value="1"/>
</dbReference>
<dbReference type="EMBL" id="MTYJ01000005">
    <property type="protein sequence ID" value="OQV24760.1"/>
    <property type="molecule type" value="Genomic_DNA"/>
</dbReference>
<keyword evidence="6" id="KW-0256">Endoplasmic reticulum</keyword>
<comment type="caution">
    <text evidence="17">The sequence shown here is derived from an EMBL/GenBank/DDBJ whole genome shotgun (WGS) entry which is preliminary data.</text>
</comment>
<dbReference type="SUPFAM" id="SSF82754">
    <property type="entry name" value="C-terminal, gelsolin-like domain of Sec23/24"/>
    <property type="match status" value="1"/>
</dbReference>
<dbReference type="GO" id="GO:0000139">
    <property type="term" value="C:Golgi membrane"/>
    <property type="evidence" value="ECO:0007669"/>
    <property type="project" value="UniProtKB-SubCell"/>
</dbReference>
<evidence type="ECO:0000259" key="13">
    <source>
        <dbReference type="Pfam" id="PF04810"/>
    </source>
</evidence>
<dbReference type="Pfam" id="PF08033">
    <property type="entry name" value="Sec23_BS"/>
    <property type="match status" value="1"/>
</dbReference>
<dbReference type="GO" id="GO:0000149">
    <property type="term" value="F:SNARE binding"/>
    <property type="evidence" value="ECO:0007669"/>
    <property type="project" value="TreeGrafter"/>
</dbReference>
<dbReference type="SUPFAM" id="SSF82919">
    <property type="entry name" value="Zn-finger domain of Sec23/24"/>
    <property type="match status" value="1"/>
</dbReference>
<dbReference type="InterPro" id="IPR012990">
    <property type="entry name" value="Beta-sandwich_Sec23_24"/>
</dbReference>
<dbReference type="SUPFAM" id="SSF53300">
    <property type="entry name" value="vWA-like"/>
    <property type="match status" value="1"/>
</dbReference>
<dbReference type="Gene3D" id="2.30.30.380">
    <property type="entry name" value="Zn-finger domain of Sec23/24"/>
    <property type="match status" value="1"/>
</dbReference>
<feature type="compositionally biased region" description="Polar residues" evidence="12">
    <location>
        <begin position="125"/>
        <end position="149"/>
    </location>
</feature>
<proteinExistence type="inferred from homology"/>
<dbReference type="Pfam" id="PF04811">
    <property type="entry name" value="Sec23_trunk"/>
    <property type="match status" value="1"/>
</dbReference>